<evidence type="ECO:0000256" key="1">
    <source>
        <dbReference type="ARBA" id="ARBA00022670"/>
    </source>
</evidence>
<dbReference type="Pfam" id="PF03543">
    <property type="entry name" value="Peptidase_C58"/>
    <property type="match status" value="1"/>
</dbReference>
<dbReference type="InterPro" id="IPR006473">
    <property type="entry name" value="Peptidase_C58_Yopt"/>
</dbReference>
<evidence type="ECO:0000256" key="2">
    <source>
        <dbReference type="ARBA" id="ARBA00022801"/>
    </source>
</evidence>
<dbReference type="GO" id="GO:0004197">
    <property type="term" value="F:cysteine-type endopeptidase activity"/>
    <property type="evidence" value="ECO:0007669"/>
    <property type="project" value="InterPro"/>
</dbReference>
<dbReference type="Gene3D" id="3.90.70.20">
    <property type="match status" value="1"/>
</dbReference>
<evidence type="ECO:0000256" key="3">
    <source>
        <dbReference type="ARBA" id="ARBA00022807"/>
    </source>
</evidence>
<evidence type="ECO:0000259" key="4">
    <source>
        <dbReference type="Pfam" id="PF03543"/>
    </source>
</evidence>
<proteinExistence type="predicted"/>
<dbReference type="InterPro" id="IPR038765">
    <property type="entry name" value="Papain-like_cys_pep_sf"/>
</dbReference>
<name>A0A0H3ZVS8_9GAMM</name>
<protein>
    <recommendedName>
        <fullName evidence="4">Peptidase C58 YopT-type domain-containing protein</fullName>
    </recommendedName>
</protein>
<evidence type="ECO:0000313" key="5">
    <source>
        <dbReference type="EMBL" id="AKN37974.1"/>
    </source>
</evidence>
<dbReference type="SUPFAM" id="SSF54001">
    <property type="entry name" value="Cysteine proteinases"/>
    <property type="match status" value="1"/>
</dbReference>
<dbReference type="EMBL" id="KP795557">
    <property type="protein sequence ID" value="AKN37974.1"/>
    <property type="molecule type" value="Genomic_DNA"/>
</dbReference>
<sequence>MNQNKKAMLEKALYLYKIEFVKAAEKSRAQINYLGQHSLLWGTMGANGISPAFWFGVCAGLAIEWTKYRVAGNNWVGTLDSARTEAFITPEKERKIIASLKADIERSHRLQDQLTLALTGTCKPTGRIDTSRYPFSNAYANLKEDHYYYVSSGSHATAMYVRKRGKIDFYDPNIGEALGMTKAALQQYSRAAVDCSCQVSNMSRLDAEKKQLTITEFQPVVRSH</sequence>
<dbReference type="AlphaFoldDB" id="A0A0H3ZVS8"/>
<dbReference type="GO" id="GO:0006508">
    <property type="term" value="P:proteolysis"/>
    <property type="evidence" value="ECO:0007669"/>
    <property type="project" value="UniProtKB-KW"/>
</dbReference>
<organism evidence="5">
    <name type="scientific">Enterovibrio norvegicus</name>
    <dbReference type="NCBI Taxonomy" id="188144"/>
    <lineage>
        <taxon>Bacteria</taxon>
        <taxon>Pseudomonadati</taxon>
        <taxon>Pseudomonadota</taxon>
        <taxon>Gammaproteobacteria</taxon>
        <taxon>Vibrionales</taxon>
        <taxon>Vibrionaceae</taxon>
        <taxon>Enterovibrio</taxon>
    </lineage>
</organism>
<reference evidence="5" key="1">
    <citation type="journal article" date="2015" name="MBio">
        <title>Eco-Evolutionary Dynamics of Episomes among Ecologically Cohesive Bacterial Populations.</title>
        <authorList>
            <person name="Xue H."/>
            <person name="Cordero O.X."/>
            <person name="Camas F.M."/>
            <person name="Trimble W."/>
            <person name="Meyer F."/>
            <person name="Guglielmini J."/>
            <person name="Rocha E.P."/>
            <person name="Polz M.F."/>
        </authorList>
    </citation>
    <scope>NUCLEOTIDE SEQUENCE</scope>
    <source>
        <strain evidence="5">FF_472</strain>
    </source>
</reference>
<keyword evidence="1" id="KW-0645">Protease</keyword>
<keyword evidence="3" id="KW-0788">Thiol protease</keyword>
<keyword evidence="2" id="KW-0378">Hydrolase</keyword>
<feature type="domain" description="Peptidase C58 YopT-type" evidence="4">
    <location>
        <begin position="47"/>
        <end position="188"/>
    </location>
</feature>
<accession>A0A0H3ZVS8</accession>